<dbReference type="GO" id="GO:0000329">
    <property type="term" value="C:fungal-type vacuole membrane"/>
    <property type="evidence" value="ECO:0007669"/>
    <property type="project" value="TreeGrafter"/>
</dbReference>
<keyword evidence="3" id="KW-1185">Reference proteome</keyword>
<sequence>MAKDRDSDVSDTNQSQRPGLNHLDSNASQSSVLYSQQQNQQNQQSQTVQQQPSARVKSQKHVVGGVARLHARVPSSKALHKHHASASSSKLNRRQGSPSPERAPGYPVAPTHRRATSDQKIPKEAASTNLKKNSSHTALKRNKSQLEVGKKSKSSSNLKRSLSNPAVNKVKASGGSKVHFNLGDDQDEYDDNNAEDEWVDASASASPLLSRRGSTISGVETNNNNPMSQDDLHAPPSQSQAQAQPQHDNTTTNQVQSNGANGTLSRSLGRDRASHKEYITSRILQRNPSHGAPPKMSTENVSVRPASSRAHSPDGAISTLSSTPVLASMVRPGSSGKEELTSRFVGNSQDTKSSMPGSSFIIAQTRNGGPSRSAPNGNIVTGTSERPRSVFESVVQTQAQLHQEEQIKAQRRRARRTSLDNQEATDDEEDPLNGYAAEAKSRHWGPYGLVRDINRTQQKLNLQRASSTLETTHPHPGVGIGLDAIAAVAGPLIGGANYDVPRDPRVGKMLERTGMEYLVVRRYQNPVARSLTRLARITGADKGQRISRPGTAHSRGPSIGKAASIHNGVTGGQNNRRPPTPRRTLSSFRPNMSASSSLENDGGGPSRMHERQVNRLSGASLVDGEEDAGTMALLRNMWDKNLDLSASQD</sequence>
<feature type="region of interest" description="Disordered" evidence="1">
    <location>
        <begin position="539"/>
        <end position="610"/>
    </location>
</feature>
<reference evidence="2" key="1">
    <citation type="journal article" date="2023" name="Mol. Phylogenet. Evol.">
        <title>Genome-scale phylogeny and comparative genomics of the fungal order Sordariales.</title>
        <authorList>
            <person name="Hensen N."/>
            <person name="Bonometti L."/>
            <person name="Westerberg I."/>
            <person name="Brannstrom I.O."/>
            <person name="Guillou S."/>
            <person name="Cros-Aarteil S."/>
            <person name="Calhoun S."/>
            <person name="Haridas S."/>
            <person name="Kuo A."/>
            <person name="Mondo S."/>
            <person name="Pangilinan J."/>
            <person name="Riley R."/>
            <person name="LaButti K."/>
            <person name="Andreopoulos B."/>
            <person name="Lipzen A."/>
            <person name="Chen C."/>
            <person name="Yan M."/>
            <person name="Daum C."/>
            <person name="Ng V."/>
            <person name="Clum A."/>
            <person name="Steindorff A."/>
            <person name="Ohm R.A."/>
            <person name="Martin F."/>
            <person name="Silar P."/>
            <person name="Natvig D.O."/>
            <person name="Lalanne C."/>
            <person name="Gautier V."/>
            <person name="Ament-Velasquez S.L."/>
            <person name="Kruys A."/>
            <person name="Hutchinson M.I."/>
            <person name="Powell A.J."/>
            <person name="Barry K."/>
            <person name="Miller A.N."/>
            <person name="Grigoriev I.V."/>
            <person name="Debuchy R."/>
            <person name="Gladieux P."/>
            <person name="Hiltunen Thoren M."/>
            <person name="Johannesson H."/>
        </authorList>
    </citation>
    <scope>NUCLEOTIDE SEQUENCE</scope>
    <source>
        <strain evidence="2">PSN293</strain>
    </source>
</reference>
<dbReference type="PANTHER" id="PTHR22794">
    <property type="entry name" value="THAP DOMAIN PROTEIN 11"/>
    <property type="match status" value="1"/>
</dbReference>
<feature type="compositionally biased region" description="Polar residues" evidence="1">
    <location>
        <begin position="126"/>
        <end position="137"/>
    </location>
</feature>
<reference evidence="2" key="2">
    <citation type="submission" date="2023-05" db="EMBL/GenBank/DDBJ databases">
        <authorList>
            <consortium name="Lawrence Berkeley National Laboratory"/>
            <person name="Steindorff A."/>
            <person name="Hensen N."/>
            <person name="Bonometti L."/>
            <person name="Westerberg I."/>
            <person name="Brannstrom I.O."/>
            <person name="Guillou S."/>
            <person name="Cros-Aarteil S."/>
            <person name="Calhoun S."/>
            <person name="Haridas S."/>
            <person name="Kuo A."/>
            <person name="Mondo S."/>
            <person name="Pangilinan J."/>
            <person name="Riley R."/>
            <person name="Labutti K."/>
            <person name="Andreopoulos B."/>
            <person name="Lipzen A."/>
            <person name="Chen C."/>
            <person name="Yanf M."/>
            <person name="Daum C."/>
            <person name="Ng V."/>
            <person name="Clum A."/>
            <person name="Ohm R."/>
            <person name="Martin F."/>
            <person name="Silar P."/>
            <person name="Natvig D."/>
            <person name="Lalanne C."/>
            <person name="Gautier V."/>
            <person name="Ament-Velasquez S.L."/>
            <person name="Kruys A."/>
            <person name="Hutchinson M.I."/>
            <person name="Powell A.J."/>
            <person name="Barry K."/>
            <person name="Miller A.N."/>
            <person name="Grigoriev I.V."/>
            <person name="Debuchy R."/>
            <person name="Gladieux P."/>
            <person name="Thoren M.H."/>
            <person name="Johannesson H."/>
        </authorList>
    </citation>
    <scope>NUCLEOTIDE SEQUENCE</scope>
    <source>
        <strain evidence="2">PSN293</strain>
    </source>
</reference>
<dbReference type="Proteomes" id="UP001301769">
    <property type="component" value="Unassembled WGS sequence"/>
</dbReference>
<feature type="region of interest" description="Disordered" evidence="1">
    <location>
        <begin position="401"/>
        <end position="431"/>
    </location>
</feature>
<dbReference type="PANTHER" id="PTHR22794:SF2">
    <property type="entry name" value="THAP DOMAIN-CONTAINING PROTEIN 11"/>
    <property type="match status" value="1"/>
</dbReference>
<feature type="compositionally biased region" description="Polar residues" evidence="1">
    <location>
        <begin position="10"/>
        <end position="27"/>
    </location>
</feature>
<feature type="compositionally biased region" description="Acidic residues" evidence="1">
    <location>
        <begin position="184"/>
        <end position="199"/>
    </location>
</feature>
<organism evidence="2 3">
    <name type="scientific">Rhypophila decipiens</name>
    <dbReference type="NCBI Taxonomy" id="261697"/>
    <lineage>
        <taxon>Eukaryota</taxon>
        <taxon>Fungi</taxon>
        <taxon>Dikarya</taxon>
        <taxon>Ascomycota</taxon>
        <taxon>Pezizomycotina</taxon>
        <taxon>Sordariomycetes</taxon>
        <taxon>Sordariomycetidae</taxon>
        <taxon>Sordariales</taxon>
        <taxon>Naviculisporaceae</taxon>
        <taxon>Rhypophila</taxon>
    </lineage>
</organism>
<name>A0AAN6YFR7_9PEZI</name>
<evidence type="ECO:0000256" key="1">
    <source>
        <dbReference type="SAM" id="MobiDB-lite"/>
    </source>
</evidence>
<gene>
    <name evidence="2" type="ORF">QBC37DRAFT_277760</name>
</gene>
<feature type="compositionally biased region" description="Polar residues" evidence="1">
    <location>
        <begin position="247"/>
        <end position="266"/>
    </location>
</feature>
<feature type="compositionally biased region" description="Low complexity" evidence="1">
    <location>
        <begin position="154"/>
        <end position="164"/>
    </location>
</feature>
<dbReference type="GO" id="GO:0031931">
    <property type="term" value="C:TORC1 complex"/>
    <property type="evidence" value="ECO:0007669"/>
    <property type="project" value="TreeGrafter"/>
</dbReference>
<feature type="compositionally biased region" description="Low complexity" evidence="1">
    <location>
        <begin position="234"/>
        <end position="246"/>
    </location>
</feature>
<dbReference type="AlphaFoldDB" id="A0AAN6YFR7"/>
<accession>A0AAN6YFR7</accession>
<dbReference type="EMBL" id="MU858061">
    <property type="protein sequence ID" value="KAK4217261.1"/>
    <property type="molecule type" value="Genomic_DNA"/>
</dbReference>
<feature type="region of interest" description="Disordered" evidence="1">
    <location>
        <begin position="1"/>
        <end position="359"/>
    </location>
</feature>
<feature type="compositionally biased region" description="Polar residues" evidence="1">
    <location>
        <begin position="212"/>
        <end position="228"/>
    </location>
</feature>
<proteinExistence type="predicted"/>
<evidence type="ECO:0000313" key="3">
    <source>
        <dbReference type="Proteomes" id="UP001301769"/>
    </source>
</evidence>
<feature type="compositionally biased region" description="Basic and acidic residues" evidence="1">
    <location>
        <begin position="268"/>
        <end position="279"/>
    </location>
</feature>
<comment type="caution">
    <text evidence="2">The sequence shown here is derived from an EMBL/GenBank/DDBJ whole genome shotgun (WGS) entry which is preliminary data.</text>
</comment>
<feature type="compositionally biased region" description="Polar residues" evidence="1">
    <location>
        <begin position="344"/>
        <end position="359"/>
    </location>
</feature>
<evidence type="ECO:0000313" key="2">
    <source>
        <dbReference type="EMBL" id="KAK4217261.1"/>
    </source>
</evidence>
<feature type="compositionally biased region" description="Polar residues" evidence="1">
    <location>
        <begin position="585"/>
        <end position="599"/>
    </location>
</feature>
<feature type="compositionally biased region" description="Low complexity" evidence="1">
    <location>
        <begin position="28"/>
        <end position="53"/>
    </location>
</feature>
<protein>
    <submittedName>
        <fullName evidence="2">Uncharacterized protein</fullName>
    </submittedName>
</protein>
<feature type="region of interest" description="Disordered" evidence="1">
    <location>
        <begin position="365"/>
        <end position="384"/>
    </location>
</feature>